<evidence type="ECO:0000313" key="3">
    <source>
        <dbReference type="Proteomes" id="UP001549164"/>
    </source>
</evidence>
<comment type="caution">
    <text evidence="2">The sequence shown here is derived from an EMBL/GenBank/DDBJ whole genome shotgun (WGS) entry which is preliminary data.</text>
</comment>
<dbReference type="SUPFAM" id="SSF56925">
    <property type="entry name" value="OMPA-like"/>
    <property type="match status" value="1"/>
</dbReference>
<sequence length="223" mass="24487">MLSPFLQRASLISLAFAAMAGSAGSAAAEMALSLYGGYQSAPYSEIDIDGVRAFTAGWEGRSFTWPVYWGARGTLWLDDYQMPNLGIALDFSHTKVYADDETLAKAGWSHFEYSDGLNLLTLNALYRFPLNDSKWTPYVGLGAGINVPHVEVTRPSGRTYGYQFGGPTLQAQAGLAYSFARNWDAFLEYKANYSWVDVNIDSGDSMKSNIWTNAVNLGVSFSF</sequence>
<dbReference type="Gene3D" id="2.40.160.20">
    <property type="match status" value="1"/>
</dbReference>
<gene>
    <name evidence="2" type="ORF">ABID12_000953</name>
</gene>
<keyword evidence="1" id="KW-0732">Signal</keyword>
<dbReference type="InterPro" id="IPR011250">
    <property type="entry name" value="OMP/PagP_B-barrel"/>
</dbReference>
<feature type="chain" id="PRO_5047301066" evidence="1">
    <location>
        <begin position="28"/>
        <end position="223"/>
    </location>
</feature>
<dbReference type="EMBL" id="JBEPLY010000003">
    <property type="protein sequence ID" value="MET3599022.1"/>
    <property type="molecule type" value="Genomic_DNA"/>
</dbReference>
<keyword evidence="3" id="KW-1185">Reference proteome</keyword>
<dbReference type="Proteomes" id="UP001549164">
    <property type="component" value="Unassembled WGS sequence"/>
</dbReference>
<protein>
    <submittedName>
        <fullName evidence="2">Lipid A oxidase</fullName>
    </submittedName>
</protein>
<organism evidence="2 3">
    <name type="scientific">Martelella mangrovi</name>
    <dbReference type="NCBI Taxonomy" id="1397477"/>
    <lineage>
        <taxon>Bacteria</taxon>
        <taxon>Pseudomonadati</taxon>
        <taxon>Pseudomonadota</taxon>
        <taxon>Alphaproteobacteria</taxon>
        <taxon>Hyphomicrobiales</taxon>
        <taxon>Aurantimonadaceae</taxon>
        <taxon>Martelella</taxon>
    </lineage>
</organism>
<dbReference type="RefSeq" id="WP_354433325.1">
    <property type="nucleotide sequence ID" value="NZ_JBEPLY010000003.1"/>
</dbReference>
<evidence type="ECO:0000256" key="1">
    <source>
        <dbReference type="SAM" id="SignalP"/>
    </source>
</evidence>
<proteinExistence type="predicted"/>
<evidence type="ECO:0000313" key="2">
    <source>
        <dbReference type="EMBL" id="MET3599022.1"/>
    </source>
</evidence>
<name>A0ABV2I7X5_9HYPH</name>
<reference evidence="2 3" key="1">
    <citation type="submission" date="2024-06" db="EMBL/GenBank/DDBJ databases">
        <title>Genomic Encyclopedia of Type Strains, Phase IV (KMG-IV): sequencing the most valuable type-strain genomes for metagenomic binning, comparative biology and taxonomic classification.</title>
        <authorList>
            <person name="Goeker M."/>
        </authorList>
    </citation>
    <scope>NUCLEOTIDE SEQUENCE [LARGE SCALE GENOMIC DNA]</scope>
    <source>
        <strain evidence="2 3">DSM 28102</strain>
    </source>
</reference>
<feature type="signal peptide" evidence="1">
    <location>
        <begin position="1"/>
        <end position="27"/>
    </location>
</feature>
<accession>A0ABV2I7X5</accession>